<proteinExistence type="inferred from homology"/>
<keyword evidence="3" id="KW-0813">Transport</keyword>
<dbReference type="GO" id="GO:0005635">
    <property type="term" value="C:nuclear envelope"/>
    <property type="evidence" value="ECO:0007669"/>
    <property type="project" value="TreeGrafter"/>
</dbReference>
<evidence type="ECO:0000313" key="7">
    <source>
        <dbReference type="Proteomes" id="UP000030680"/>
    </source>
</evidence>
<accession>M2WS70</accession>
<dbReference type="GeneID" id="17085653"/>
<dbReference type="AlphaFoldDB" id="M2WS70"/>
<evidence type="ECO:0000256" key="1">
    <source>
        <dbReference type="ARBA" id="ARBA00004123"/>
    </source>
</evidence>
<dbReference type="SUPFAM" id="SSF48371">
    <property type="entry name" value="ARM repeat"/>
    <property type="match status" value="1"/>
</dbReference>
<dbReference type="InterPro" id="IPR011989">
    <property type="entry name" value="ARM-like"/>
</dbReference>
<sequence>MELQLSRLLTQALEPDNSIRSAAEGEISIAEQRTGFLSSLLNIIADKEHSPLNVRWLAAVVAKNSIDRIWRNTTLQLVSNEEKIFVRQRILSLLLQQDQLVATQLYLLLGRLARLDYPKDWPAIFESVLSLLESDETDWKREKLLQALYEVVKGVESKKVDPYLFHQASVSIIQMMFHLLQKHLSISADISLCTYIENLSQVEFHSVELCLKILRRVVHRDSLVMDLQKSLEDFIEWSLQNRCLFYYNGQDFGRAQRVSYLLCKFLLESQKTHPLLFCHVLSPLFAEYRQQWSNSSDEDWEQKTLSQWSLDAKALDIFHQVMECNAIFTSRSFEYTEENGRLPCELHGMHYIITDWSLEELEKGRRQVLHCFTESLVSSILELIIRRFLPCSKERLAKLLQEPTEYAMEEEAAEFDVYDPQTVAQAVCMSLLSHFMEPCLSIIMKLWNYSSDRDVVMLDVIYRILGAAVFDIFDRIDYEQWIELLSKIFSQTALQNILLRRRACLFGAQVGSFLHSEQQVVLFEQLLQIYLKESNIAVSWPALQAVEILLSSQEESSALFFSIEQTVLGLMQKSFQLLQQATHLSLKCDILDALTRIVEHLTPSVGEKLYQSLSNCIIELWNQSSLISEQDEAFAIRVRIVELIQSFIVAFYQFQNSEQVSVTFETFLKQLISWCVQLEWRGDGEQHEQLVEQGFHLWNCFLQCQTQYTQSVQELIPILISLAQHTTEYVGHYVLLIRNYIQLGGRYFIVSYGRNVVRNWLCSFSYSLLEIMRDRVVIQVAGIVDSVILFHSEDWSLWIPIIRTMISLVLNQKESKAVEATFLAIISRAIWMDISRFEREVLGEDSHRLYQLVYCIVEKAENVYLPQDRKQIGLCLCRLATQRSIFLHVSLDAVVDIWLQCLSSYSRSQYDDEDIPSFRKLYDPMYQQDITSEIRTTVRQLEQIFTTLYPSMSPFWNALDRNIAHTFRSALLENN</sequence>
<evidence type="ECO:0000256" key="2">
    <source>
        <dbReference type="ARBA" id="ARBA00007991"/>
    </source>
</evidence>
<dbReference type="eggNOG" id="KOG1993">
    <property type="taxonomic scope" value="Eukaryota"/>
</dbReference>
<gene>
    <name evidence="6" type="ORF">Gasu_57010</name>
</gene>
<evidence type="ECO:0000256" key="4">
    <source>
        <dbReference type="ARBA" id="ARBA00023242"/>
    </source>
</evidence>
<dbReference type="GO" id="GO:0031267">
    <property type="term" value="F:small GTPase binding"/>
    <property type="evidence" value="ECO:0007669"/>
    <property type="project" value="InterPro"/>
</dbReference>
<comment type="subcellular location">
    <subcellularLocation>
        <location evidence="1">Nucleus</location>
    </subcellularLocation>
</comment>
<dbReference type="GO" id="GO:0006606">
    <property type="term" value="P:protein import into nucleus"/>
    <property type="evidence" value="ECO:0007669"/>
    <property type="project" value="TreeGrafter"/>
</dbReference>
<dbReference type="Gramene" id="EME26695">
    <property type="protein sequence ID" value="EME26695"/>
    <property type="gene ID" value="Gasu_57010"/>
</dbReference>
<dbReference type="Pfam" id="PF25758">
    <property type="entry name" value="TPR_IPO11"/>
    <property type="match status" value="1"/>
</dbReference>
<evidence type="ECO:0000259" key="5">
    <source>
        <dbReference type="PROSITE" id="PS50166"/>
    </source>
</evidence>
<dbReference type="OMA" id="SFHYVFH"/>
<dbReference type="GO" id="GO:0005829">
    <property type="term" value="C:cytosol"/>
    <property type="evidence" value="ECO:0007669"/>
    <property type="project" value="TreeGrafter"/>
</dbReference>
<feature type="domain" description="Importin N-terminal" evidence="5">
    <location>
        <begin position="23"/>
        <end position="96"/>
    </location>
</feature>
<dbReference type="Gene3D" id="1.25.10.10">
    <property type="entry name" value="Leucine-rich Repeat Variant"/>
    <property type="match status" value="1"/>
</dbReference>
<dbReference type="PANTHER" id="PTHR10997">
    <property type="entry name" value="IMPORTIN-7, 8, 11"/>
    <property type="match status" value="1"/>
</dbReference>
<comment type="similarity">
    <text evidence="2">Belongs to the importin beta family.</text>
</comment>
<dbReference type="STRING" id="130081.M2WS70"/>
<dbReference type="OrthoDB" id="361693at2759"/>
<dbReference type="Proteomes" id="UP000030680">
    <property type="component" value="Unassembled WGS sequence"/>
</dbReference>
<name>M2WS70_GALSU</name>
<protein>
    <submittedName>
        <fullName evidence="6">Importin 11-like protein isoform 2</fullName>
    </submittedName>
</protein>
<keyword evidence="7" id="KW-1185">Reference proteome</keyword>
<dbReference type="KEGG" id="gsl:Gasu_57010"/>
<evidence type="ECO:0000256" key="3">
    <source>
        <dbReference type="ARBA" id="ARBA00022448"/>
    </source>
</evidence>
<organism evidence="6 7">
    <name type="scientific">Galdieria sulphuraria</name>
    <name type="common">Red alga</name>
    <dbReference type="NCBI Taxonomy" id="130081"/>
    <lineage>
        <taxon>Eukaryota</taxon>
        <taxon>Rhodophyta</taxon>
        <taxon>Bangiophyceae</taxon>
        <taxon>Galdieriales</taxon>
        <taxon>Galdieriaceae</taxon>
        <taxon>Galdieria</taxon>
    </lineage>
</organism>
<keyword evidence="4" id="KW-0539">Nucleus</keyword>
<dbReference type="InterPro" id="IPR058669">
    <property type="entry name" value="TPR_IPO7/11-like"/>
</dbReference>
<dbReference type="InterPro" id="IPR001494">
    <property type="entry name" value="Importin-beta_N"/>
</dbReference>
<dbReference type="SMART" id="SM00913">
    <property type="entry name" value="IBN_N"/>
    <property type="match status" value="1"/>
</dbReference>
<dbReference type="PROSITE" id="PS50166">
    <property type="entry name" value="IMPORTIN_B_NT"/>
    <property type="match status" value="1"/>
</dbReference>
<evidence type="ECO:0000313" key="6">
    <source>
        <dbReference type="EMBL" id="EME26695.1"/>
    </source>
</evidence>
<dbReference type="PANTHER" id="PTHR10997:SF7">
    <property type="entry name" value="IMPORTIN-11"/>
    <property type="match status" value="1"/>
</dbReference>
<reference evidence="7" key="1">
    <citation type="journal article" date="2013" name="Science">
        <title>Gene transfer from bacteria and archaea facilitated evolution of an extremophilic eukaryote.</title>
        <authorList>
            <person name="Schonknecht G."/>
            <person name="Chen W.H."/>
            <person name="Ternes C.M."/>
            <person name="Barbier G.G."/>
            <person name="Shrestha R.P."/>
            <person name="Stanke M."/>
            <person name="Brautigam A."/>
            <person name="Baker B.J."/>
            <person name="Banfield J.F."/>
            <person name="Garavito R.M."/>
            <person name="Carr K."/>
            <person name="Wilkerson C."/>
            <person name="Rensing S.A."/>
            <person name="Gagneul D."/>
            <person name="Dickenson N.E."/>
            <person name="Oesterhelt C."/>
            <person name="Lercher M.J."/>
            <person name="Weber A.P."/>
        </authorList>
    </citation>
    <scope>NUCLEOTIDE SEQUENCE [LARGE SCALE GENOMIC DNA]</scope>
    <source>
        <strain evidence="7">074W</strain>
    </source>
</reference>
<dbReference type="EMBL" id="KB454544">
    <property type="protein sequence ID" value="EME26695.1"/>
    <property type="molecule type" value="Genomic_DNA"/>
</dbReference>
<dbReference type="Pfam" id="PF03810">
    <property type="entry name" value="IBN_N"/>
    <property type="match status" value="1"/>
</dbReference>
<dbReference type="InterPro" id="IPR016024">
    <property type="entry name" value="ARM-type_fold"/>
</dbReference>
<dbReference type="RefSeq" id="XP_005703215.1">
    <property type="nucleotide sequence ID" value="XM_005703158.1"/>
</dbReference>